<feature type="domain" description="ABC transporter" evidence="10">
    <location>
        <begin position="136"/>
        <end position="377"/>
    </location>
</feature>
<protein>
    <submittedName>
        <fullName evidence="11">ABC transporter, putative</fullName>
    </submittedName>
</protein>
<feature type="transmembrane region" description="Helical" evidence="9">
    <location>
        <begin position="571"/>
        <end position="594"/>
    </location>
</feature>
<dbReference type="PROSITE" id="PS00211">
    <property type="entry name" value="ABC_TRANSPORTER_1"/>
    <property type="match status" value="1"/>
</dbReference>
<dbReference type="VEuPathDB" id="ToxoDB:EMWEY_00000340"/>
<feature type="transmembrane region" description="Helical" evidence="9">
    <location>
        <begin position="544"/>
        <end position="564"/>
    </location>
</feature>
<dbReference type="OrthoDB" id="184675at2759"/>
<dbReference type="RefSeq" id="XP_013336686.1">
    <property type="nucleotide sequence ID" value="XM_013481232.1"/>
</dbReference>
<dbReference type="SUPFAM" id="SSF52540">
    <property type="entry name" value="P-loop containing nucleoside triphosphate hydrolases"/>
    <property type="match status" value="1"/>
</dbReference>
<name>U6M7Q7_EIMMA</name>
<keyword evidence="6 9" id="KW-1133">Transmembrane helix</keyword>
<reference evidence="11" key="2">
    <citation type="submission" date="2013-10" db="EMBL/GenBank/DDBJ databases">
        <authorList>
            <person name="Aslett M."/>
        </authorList>
    </citation>
    <scope>NUCLEOTIDE SEQUENCE [LARGE SCALE GENOMIC DNA]</scope>
    <source>
        <strain evidence="11">Weybridge</strain>
    </source>
</reference>
<dbReference type="InterPro" id="IPR013525">
    <property type="entry name" value="ABC2_TM"/>
</dbReference>
<dbReference type="InterPro" id="IPR003593">
    <property type="entry name" value="AAA+_ATPase"/>
</dbReference>
<gene>
    <name evidence="11" type="ORF">EMWEY_00000340</name>
</gene>
<dbReference type="SMART" id="SM00382">
    <property type="entry name" value="AAA"/>
    <property type="match status" value="1"/>
</dbReference>
<dbReference type="InterPro" id="IPR027417">
    <property type="entry name" value="P-loop_NTPase"/>
</dbReference>
<comment type="subcellular location">
    <subcellularLocation>
        <location evidence="1">Membrane</location>
        <topology evidence="1">Multi-pass membrane protein</topology>
    </subcellularLocation>
</comment>
<evidence type="ECO:0000259" key="10">
    <source>
        <dbReference type="PROSITE" id="PS50893"/>
    </source>
</evidence>
<evidence type="ECO:0000313" key="12">
    <source>
        <dbReference type="Proteomes" id="UP000030763"/>
    </source>
</evidence>
<dbReference type="InterPro" id="IPR050352">
    <property type="entry name" value="ABCG_transporters"/>
</dbReference>
<dbReference type="InterPro" id="IPR017871">
    <property type="entry name" value="ABC_transporter-like_CS"/>
</dbReference>
<keyword evidence="2" id="KW-0813">Transport</keyword>
<dbReference type="EMBL" id="HG721241">
    <property type="protein sequence ID" value="CDJ60041.1"/>
    <property type="molecule type" value="Genomic_DNA"/>
</dbReference>
<dbReference type="GeneID" id="25334020"/>
<evidence type="ECO:0000256" key="6">
    <source>
        <dbReference type="ARBA" id="ARBA00022989"/>
    </source>
</evidence>
<keyword evidence="5" id="KW-0067">ATP-binding</keyword>
<keyword evidence="12" id="KW-1185">Reference proteome</keyword>
<dbReference type="AlphaFoldDB" id="U6M7Q7"/>
<sequence>MPAVDPQETAAAETRSPAPSLSKLDGGSLSPDRAIFLPSDRTSGKVSPDILANHAGSCSNALSPPLPNDGMCGLAISNEEASCNEQDRDFGGVQPVVLRCKDITYSVALPVDGSCISRSCQKLCTCRRGVGDEVNLETDERRKLRKDILCLDGLELVFNPGDCVALMGSSGAGKSTLLNCLSGRVSTGLRGEVEMNGMSCTPQLCKELSCFIQQEDIIFGYLTVEEHLLFQACLRLPKGTTMNEARRTTACLLECFGLAHIAKSFIGGPHEGARGSISGGEKKRLCIASELLSNPSVIFADEPTSGLDSFMAKAVCDQLATLAAAGCTVVCTIHQPSSSCFSLFNKVLLLGEGRVLYYGDRLAAVSWLEHLGCKPCGVDANIAEFILKATALHHLDPQSKAARLQEWADAWRLEGQAFLRNWEDQGRDNFKQRSCTFSSILEPVGPAHTPRPEDCNRTKLSPQDSESECRRSREVSARPAPIGQDSRPNNVATAQRDMVHALTSDRLESERRMESDVGLLPDRLDSGVLRMWVYFIGTSTGDTVLFLIFPIIFHTITFWIMGLAETATKFFASLGVLLLSVLSLQSYGYFISAIVTDEVVALAVTQVAQVVLALFSGFMTQIDQLSPFFKVVA</sequence>
<evidence type="ECO:0000313" key="11">
    <source>
        <dbReference type="EMBL" id="CDJ60041.1"/>
    </source>
</evidence>
<accession>U6M7Q7</accession>
<evidence type="ECO:0000256" key="3">
    <source>
        <dbReference type="ARBA" id="ARBA00022692"/>
    </source>
</evidence>
<dbReference type="Proteomes" id="UP000030763">
    <property type="component" value="Unassembled WGS sequence"/>
</dbReference>
<feature type="non-terminal residue" evidence="11">
    <location>
        <position position="633"/>
    </location>
</feature>
<feature type="region of interest" description="Disordered" evidence="8">
    <location>
        <begin position="441"/>
        <end position="494"/>
    </location>
</feature>
<evidence type="ECO:0000256" key="8">
    <source>
        <dbReference type="SAM" id="MobiDB-lite"/>
    </source>
</evidence>
<evidence type="ECO:0000256" key="5">
    <source>
        <dbReference type="ARBA" id="ARBA00022840"/>
    </source>
</evidence>
<feature type="compositionally biased region" description="Basic and acidic residues" evidence="8">
    <location>
        <begin position="467"/>
        <end position="476"/>
    </location>
</feature>
<dbReference type="PANTHER" id="PTHR48041">
    <property type="entry name" value="ABC TRANSPORTER G FAMILY MEMBER 28"/>
    <property type="match status" value="1"/>
</dbReference>
<dbReference type="PROSITE" id="PS50893">
    <property type="entry name" value="ABC_TRANSPORTER_2"/>
    <property type="match status" value="1"/>
</dbReference>
<evidence type="ECO:0000256" key="4">
    <source>
        <dbReference type="ARBA" id="ARBA00022741"/>
    </source>
</evidence>
<feature type="region of interest" description="Disordered" evidence="8">
    <location>
        <begin position="1"/>
        <end position="41"/>
    </location>
</feature>
<dbReference type="OMA" id="FIGGPHE"/>
<keyword evidence="7 9" id="KW-0472">Membrane</keyword>
<dbReference type="PANTHER" id="PTHR48041:SF139">
    <property type="entry name" value="PROTEIN SCARLET"/>
    <property type="match status" value="1"/>
</dbReference>
<dbReference type="GO" id="GO:0016887">
    <property type="term" value="F:ATP hydrolysis activity"/>
    <property type="evidence" value="ECO:0007669"/>
    <property type="project" value="InterPro"/>
</dbReference>
<dbReference type="Gene3D" id="3.40.50.300">
    <property type="entry name" value="P-loop containing nucleotide triphosphate hydrolases"/>
    <property type="match status" value="1"/>
</dbReference>
<dbReference type="Pfam" id="PF01061">
    <property type="entry name" value="ABC2_membrane"/>
    <property type="match status" value="1"/>
</dbReference>
<keyword evidence="4" id="KW-0547">Nucleotide-binding</keyword>
<feature type="transmembrane region" description="Helical" evidence="9">
    <location>
        <begin position="600"/>
        <end position="620"/>
    </location>
</feature>
<dbReference type="GO" id="GO:0005524">
    <property type="term" value="F:ATP binding"/>
    <property type="evidence" value="ECO:0007669"/>
    <property type="project" value="UniProtKB-KW"/>
</dbReference>
<organism evidence="11 12">
    <name type="scientific">Eimeria maxima</name>
    <name type="common">Coccidian parasite</name>
    <dbReference type="NCBI Taxonomy" id="5804"/>
    <lineage>
        <taxon>Eukaryota</taxon>
        <taxon>Sar</taxon>
        <taxon>Alveolata</taxon>
        <taxon>Apicomplexa</taxon>
        <taxon>Conoidasida</taxon>
        <taxon>Coccidia</taxon>
        <taxon>Eucoccidiorida</taxon>
        <taxon>Eimeriorina</taxon>
        <taxon>Eimeriidae</taxon>
        <taxon>Eimeria</taxon>
    </lineage>
</organism>
<dbReference type="Pfam" id="PF00005">
    <property type="entry name" value="ABC_tran"/>
    <property type="match status" value="1"/>
</dbReference>
<proteinExistence type="predicted"/>
<dbReference type="GO" id="GO:0016020">
    <property type="term" value="C:membrane"/>
    <property type="evidence" value="ECO:0007669"/>
    <property type="project" value="UniProtKB-SubCell"/>
</dbReference>
<evidence type="ECO:0000256" key="1">
    <source>
        <dbReference type="ARBA" id="ARBA00004141"/>
    </source>
</evidence>
<evidence type="ECO:0000256" key="7">
    <source>
        <dbReference type="ARBA" id="ARBA00023136"/>
    </source>
</evidence>
<evidence type="ECO:0000256" key="9">
    <source>
        <dbReference type="SAM" id="Phobius"/>
    </source>
</evidence>
<reference evidence="11" key="1">
    <citation type="submission" date="2013-10" db="EMBL/GenBank/DDBJ databases">
        <title>Genomic analysis of the causative agents of coccidiosis in chickens.</title>
        <authorList>
            <person name="Reid A.J."/>
            <person name="Blake D."/>
            <person name="Billington K."/>
            <person name="Browne H."/>
            <person name="Dunn M."/>
            <person name="Hung S."/>
            <person name="Kawahara F."/>
            <person name="Miranda-Saavedra D."/>
            <person name="Mourier T."/>
            <person name="Nagra H."/>
            <person name="Otto T.D."/>
            <person name="Rawlings N."/>
            <person name="Sanchez A."/>
            <person name="Sanders M."/>
            <person name="Subramaniam C."/>
            <person name="Tay Y."/>
            <person name="Dear P."/>
            <person name="Doerig C."/>
            <person name="Gruber A."/>
            <person name="Parkinson J."/>
            <person name="Shirley M."/>
            <person name="Wan K.L."/>
            <person name="Berriman M."/>
            <person name="Tomley F."/>
            <person name="Pain A."/>
        </authorList>
    </citation>
    <scope>NUCLEOTIDE SEQUENCE [LARGE SCALE GENOMIC DNA]</scope>
    <source>
        <strain evidence="11">Weybridge</strain>
    </source>
</reference>
<keyword evidence="3 9" id="KW-0812">Transmembrane</keyword>
<dbReference type="GO" id="GO:0140359">
    <property type="term" value="F:ABC-type transporter activity"/>
    <property type="evidence" value="ECO:0007669"/>
    <property type="project" value="InterPro"/>
</dbReference>
<dbReference type="InterPro" id="IPR003439">
    <property type="entry name" value="ABC_transporter-like_ATP-bd"/>
</dbReference>
<evidence type="ECO:0000256" key="2">
    <source>
        <dbReference type="ARBA" id="ARBA00022448"/>
    </source>
</evidence>